<dbReference type="EMBL" id="JASMQC010000052">
    <property type="protein sequence ID" value="KAK1929087.1"/>
    <property type="molecule type" value="Genomic_DNA"/>
</dbReference>
<gene>
    <name evidence="2" type="ORF">P3T76_015380</name>
</gene>
<evidence type="ECO:0000313" key="2">
    <source>
        <dbReference type="EMBL" id="KAK1929087.1"/>
    </source>
</evidence>
<dbReference type="InterPro" id="IPR056496">
    <property type="entry name" value="CS_DNAAF11_C"/>
</dbReference>
<keyword evidence="3" id="KW-1185">Reference proteome</keyword>
<protein>
    <recommendedName>
        <fullName evidence="1">Dynein axonemal assembly factor 11-like CS domain-containing protein</fullName>
    </recommendedName>
</protein>
<dbReference type="Proteomes" id="UP001259832">
    <property type="component" value="Unassembled WGS sequence"/>
</dbReference>
<reference evidence="2" key="1">
    <citation type="submission" date="2023-08" db="EMBL/GenBank/DDBJ databases">
        <title>Reference Genome Resource for the Citrus Pathogen Phytophthora citrophthora.</title>
        <authorList>
            <person name="Moller H."/>
            <person name="Coetzee B."/>
            <person name="Rose L.J."/>
            <person name="Van Niekerk J.M."/>
        </authorList>
    </citation>
    <scope>NUCLEOTIDE SEQUENCE</scope>
    <source>
        <strain evidence="2">STE-U-9442</strain>
    </source>
</reference>
<name>A0AAD9FZH4_9STRA</name>
<comment type="caution">
    <text evidence="2">The sequence shown here is derived from an EMBL/GenBank/DDBJ whole genome shotgun (WGS) entry which is preliminary data.</text>
</comment>
<organism evidence="2 3">
    <name type="scientific">Phytophthora citrophthora</name>
    <dbReference type="NCBI Taxonomy" id="4793"/>
    <lineage>
        <taxon>Eukaryota</taxon>
        <taxon>Sar</taxon>
        <taxon>Stramenopiles</taxon>
        <taxon>Oomycota</taxon>
        <taxon>Peronosporomycetes</taxon>
        <taxon>Peronosporales</taxon>
        <taxon>Peronosporaceae</taxon>
        <taxon>Phytophthora</taxon>
    </lineage>
</organism>
<feature type="domain" description="Dynein axonemal assembly factor 11-like CS" evidence="1">
    <location>
        <begin position="9"/>
        <end position="47"/>
    </location>
</feature>
<dbReference type="Pfam" id="PF23602">
    <property type="entry name" value="CS_DNAAF11_C"/>
    <property type="match status" value="1"/>
</dbReference>
<evidence type="ECO:0000313" key="3">
    <source>
        <dbReference type="Proteomes" id="UP001259832"/>
    </source>
</evidence>
<proteinExistence type="predicted"/>
<evidence type="ECO:0000259" key="1">
    <source>
        <dbReference type="Pfam" id="PF23602"/>
    </source>
</evidence>
<accession>A0AAD9FZH4</accession>
<sequence length="73" mass="8801">MVKEKKEWADGFIRQYNKGKWEFQLADEIVNVILEVHLPRFLDTSLQEIVFIFHLRLDDGALDKTLFKMLEYK</sequence>
<dbReference type="AlphaFoldDB" id="A0AAD9FZH4"/>